<dbReference type="SMART" id="SM00347">
    <property type="entry name" value="HTH_MARR"/>
    <property type="match status" value="1"/>
</dbReference>
<dbReference type="Gene3D" id="1.10.10.10">
    <property type="entry name" value="Winged helix-like DNA-binding domain superfamily/Winged helix DNA-binding domain"/>
    <property type="match status" value="1"/>
</dbReference>
<reference evidence="3" key="1">
    <citation type="journal article" date="2019" name="Int. J. Syst. Evol. Microbiol.">
        <title>The Global Catalogue of Microorganisms (GCM) 10K type strain sequencing project: providing services to taxonomists for standard genome sequencing and annotation.</title>
        <authorList>
            <consortium name="The Broad Institute Genomics Platform"/>
            <consortium name="The Broad Institute Genome Sequencing Center for Infectious Disease"/>
            <person name="Wu L."/>
            <person name="Ma J."/>
        </authorList>
    </citation>
    <scope>NUCLEOTIDE SEQUENCE [LARGE SCALE GENOMIC DNA]</scope>
    <source>
        <strain evidence="3">JCM 16950</strain>
    </source>
</reference>
<dbReference type="EMBL" id="BAABAF010000004">
    <property type="protein sequence ID" value="GAA3762320.1"/>
    <property type="molecule type" value="Genomic_DNA"/>
</dbReference>
<proteinExistence type="predicted"/>
<dbReference type="SUPFAM" id="SSF46785">
    <property type="entry name" value="Winged helix' DNA-binding domain"/>
    <property type="match status" value="1"/>
</dbReference>
<dbReference type="InterPro" id="IPR000835">
    <property type="entry name" value="HTH_MarR-typ"/>
</dbReference>
<dbReference type="InterPro" id="IPR036388">
    <property type="entry name" value="WH-like_DNA-bd_sf"/>
</dbReference>
<keyword evidence="3" id="KW-1185">Reference proteome</keyword>
<evidence type="ECO:0000259" key="1">
    <source>
        <dbReference type="PROSITE" id="PS50995"/>
    </source>
</evidence>
<accession>A0ABP7GEK6</accession>
<dbReference type="Proteomes" id="UP001500540">
    <property type="component" value="Unassembled WGS sequence"/>
</dbReference>
<name>A0ABP7GEK6_9MICO</name>
<protein>
    <recommendedName>
        <fullName evidence="1">HTH marR-type domain-containing protein</fullName>
    </recommendedName>
</protein>
<dbReference type="RefSeq" id="WP_344781873.1">
    <property type="nucleotide sequence ID" value="NZ_BAABAF010000004.1"/>
</dbReference>
<feature type="domain" description="HTH marR-type" evidence="1">
    <location>
        <begin position="1"/>
        <end position="134"/>
    </location>
</feature>
<dbReference type="PROSITE" id="PS50995">
    <property type="entry name" value="HTH_MARR_2"/>
    <property type="match status" value="1"/>
</dbReference>
<dbReference type="PANTHER" id="PTHR39515:SF2">
    <property type="entry name" value="HTH-TYPE TRANSCRIPTIONAL REGULATOR RV0880"/>
    <property type="match status" value="1"/>
</dbReference>
<dbReference type="Pfam" id="PF12802">
    <property type="entry name" value="MarR_2"/>
    <property type="match status" value="1"/>
</dbReference>
<gene>
    <name evidence="2" type="ORF">GCM10022240_13630</name>
</gene>
<dbReference type="InterPro" id="IPR036390">
    <property type="entry name" value="WH_DNA-bd_sf"/>
</dbReference>
<dbReference type="PANTHER" id="PTHR39515">
    <property type="entry name" value="CONSERVED PROTEIN"/>
    <property type="match status" value="1"/>
</dbReference>
<organism evidence="2 3">
    <name type="scientific">Microbacterium kribbense</name>
    <dbReference type="NCBI Taxonomy" id="433645"/>
    <lineage>
        <taxon>Bacteria</taxon>
        <taxon>Bacillati</taxon>
        <taxon>Actinomycetota</taxon>
        <taxon>Actinomycetes</taxon>
        <taxon>Micrococcales</taxon>
        <taxon>Microbacteriaceae</taxon>
        <taxon>Microbacterium</taxon>
    </lineage>
</organism>
<comment type="caution">
    <text evidence="2">The sequence shown here is derived from an EMBL/GenBank/DDBJ whole genome shotgun (WGS) entry which is preliminary data.</text>
</comment>
<evidence type="ECO:0000313" key="2">
    <source>
        <dbReference type="EMBL" id="GAA3762320.1"/>
    </source>
</evidence>
<sequence length="144" mass="15479">MPRAEDISEIVTAAHALTRLAALRTKNEVPTAQWRALSVLVTEGPLRLGELAVRTRTTQPGMTKLIGQMADAGLVSRQRDASDSRASVISITPHGQEELAAWRVELRDALAPLFADLDDDDWAVLSRAAGILSSRITNPQGATA</sequence>
<evidence type="ECO:0000313" key="3">
    <source>
        <dbReference type="Proteomes" id="UP001500540"/>
    </source>
</evidence>
<dbReference type="InterPro" id="IPR052526">
    <property type="entry name" value="HTH-type_Bedaq_tolerance"/>
</dbReference>